<dbReference type="EMBL" id="CP121252">
    <property type="protein sequence ID" value="WFP15813.1"/>
    <property type="molecule type" value="Genomic_DNA"/>
</dbReference>
<dbReference type="InterPro" id="IPR052179">
    <property type="entry name" value="DD-CPase-like"/>
</dbReference>
<keyword evidence="2" id="KW-0732">Signal</keyword>
<organism evidence="4 5">
    <name type="scientific">Citricoccus muralis</name>
    <dbReference type="NCBI Taxonomy" id="169134"/>
    <lineage>
        <taxon>Bacteria</taxon>
        <taxon>Bacillati</taxon>
        <taxon>Actinomycetota</taxon>
        <taxon>Actinomycetes</taxon>
        <taxon>Micrococcales</taxon>
        <taxon>Micrococcaceae</taxon>
        <taxon>Citricoccus</taxon>
    </lineage>
</organism>
<accession>A0ABY8H558</accession>
<dbReference type="Gene3D" id="3.30.1380.10">
    <property type="match status" value="1"/>
</dbReference>
<name>A0ABY8H558_9MICC</name>
<feature type="chain" id="PRO_5047234639" evidence="2">
    <location>
        <begin position="21"/>
        <end position="274"/>
    </location>
</feature>
<evidence type="ECO:0000313" key="5">
    <source>
        <dbReference type="Proteomes" id="UP001219037"/>
    </source>
</evidence>
<dbReference type="RefSeq" id="WP_278156861.1">
    <property type="nucleotide sequence ID" value="NZ_CP121252.1"/>
</dbReference>
<keyword evidence="5" id="KW-1185">Reference proteome</keyword>
<reference evidence="4 5" key="1">
    <citation type="submission" date="2023-04" db="EMBL/GenBank/DDBJ databases">
        <title>Funneling lignin-derived compounds into biodiesel using alkali-halophilic Citricoccus sp. P2.</title>
        <authorList>
            <person name="Luo C.-B."/>
        </authorList>
    </citation>
    <scope>NUCLEOTIDE SEQUENCE [LARGE SCALE GENOMIC DNA]</scope>
    <source>
        <strain evidence="4 5">P2</strain>
    </source>
</reference>
<dbReference type="InterPro" id="IPR058193">
    <property type="entry name" value="VanY/YodJ_core_dom"/>
</dbReference>
<dbReference type="InterPro" id="IPR009045">
    <property type="entry name" value="Zn_M74/Hedgehog-like"/>
</dbReference>
<evidence type="ECO:0000313" key="4">
    <source>
        <dbReference type="EMBL" id="WFP15813.1"/>
    </source>
</evidence>
<sequence length="274" mass="28238">MTRCSAALTLLMLTALLATGCTSENPATEEETVRSAIPSSSPSTDTSATPPTTSTPATASPSSPATSAASTPEPAASGASGQQDPSSLTVVVNKQNPLNPPQWAPTDLTGLSVSTTKSGLQLRQPAADAAAALFAAAQADGVSLSVVSAYRSYDYQVGTYQHWVNQQGAAAADRISARPGYSEHQTGLAMDVVGSDGACTLESCFESTPAGRWVAEHAAEHGWVIRYPDGAESVTGYSYEPWHLRYLGTEAAQEIMDAGGVLETAWGLPAAPGY</sequence>
<feature type="domain" description="D-alanyl-D-alanine carboxypeptidase-like core" evidence="3">
    <location>
        <begin position="121"/>
        <end position="248"/>
    </location>
</feature>
<dbReference type="InterPro" id="IPR003709">
    <property type="entry name" value="VanY-like_core_dom"/>
</dbReference>
<dbReference type="CDD" id="cd14852">
    <property type="entry name" value="LD-carboxypeptidase"/>
    <property type="match status" value="1"/>
</dbReference>
<dbReference type="PROSITE" id="PS51257">
    <property type="entry name" value="PROKAR_LIPOPROTEIN"/>
    <property type="match status" value="1"/>
</dbReference>
<evidence type="ECO:0000256" key="1">
    <source>
        <dbReference type="SAM" id="MobiDB-lite"/>
    </source>
</evidence>
<gene>
    <name evidence="4" type="ORF">P8192_10445</name>
</gene>
<proteinExistence type="predicted"/>
<dbReference type="PANTHER" id="PTHR34385:SF1">
    <property type="entry name" value="PEPTIDOGLYCAN L-ALANYL-D-GLUTAMATE ENDOPEPTIDASE CWLK"/>
    <property type="match status" value="1"/>
</dbReference>
<evidence type="ECO:0000256" key="2">
    <source>
        <dbReference type="SAM" id="SignalP"/>
    </source>
</evidence>
<dbReference type="Pfam" id="PF02557">
    <property type="entry name" value="VanY"/>
    <property type="match status" value="1"/>
</dbReference>
<feature type="signal peptide" evidence="2">
    <location>
        <begin position="1"/>
        <end position="20"/>
    </location>
</feature>
<dbReference type="SUPFAM" id="SSF55166">
    <property type="entry name" value="Hedgehog/DD-peptidase"/>
    <property type="match status" value="1"/>
</dbReference>
<dbReference type="PANTHER" id="PTHR34385">
    <property type="entry name" value="D-ALANYL-D-ALANINE CARBOXYPEPTIDASE"/>
    <property type="match status" value="1"/>
</dbReference>
<feature type="region of interest" description="Disordered" evidence="1">
    <location>
        <begin position="24"/>
        <end position="86"/>
    </location>
</feature>
<feature type="compositionally biased region" description="Low complexity" evidence="1">
    <location>
        <begin position="35"/>
        <end position="80"/>
    </location>
</feature>
<dbReference type="Proteomes" id="UP001219037">
    <property type="component" value="Chromosome"/>
</dbReference>
<protein>
    <submittedName>
        <fullName evidence="4">M15 family metallopeptidase</fullName>
    </submittedName>
</protein>
<evidence type="ECO:0000259" key="3">
    <source>
        <dbReference type="Pfam" id="PF02557"/>
    </source>
</evidence>